<evidence type="ECO:0000256" key="1">
    <source>
        <dbReference type="SAM" id="MobiDB-lite"/>
    </source>
</evidence>
<reference evidence="2" key="1">
    <citation type="journal article" date="2019" name="Sci. Rep.">
        <title>Draft genome of Tanacetum cinerariifolium, the natural source of mosquito coil.</title>
        <authorList>
            <person name="Yamashiro T."/>
            <person name="Shiraishi A."/>
            <person name="Satake H."/>
            <person name="Nakayama K."/>
        </authorList>
    </citation>
    <scope>NUCLEOTIDE SEQUENCE</scope>
</reference>
<dbReference type="AlphaFoldDB" id="A0A699VLV3"/>
<comment type="caution">
    <text evidence="2">The sequence shown here is derived from an EMBL/GenBank/DDBJ whole genome shotgun (WGS) entry which is preliminary data.</text>
</comment>
<organism evidence="2">
    <name type="scientific">Tanacetum cinerariifolium</name>
    <name type="common">Dalmatian daisy</name>
    <name type="synonym">Chrysanthemum cinerariifolium</name>
    <dbReference type="NCBI Taxonomy" id="118510"/>
    <lineage>
        <taxon>Eukaryota</taxon>
        <taxon>Viridiplantae</taxon>
        <taxon>Streptophyta</taxon>
        <taxon>Embryophyta</taxon>
        <taxon>Tracheophyta</taxon>
        <taxon>Spermatophyta</taxon>
        <taxon>Magnoliopsida</taxon>
        <taxon>eudicotyledons</taxon>
        <taxon>Gunneridae</taxon>
        <taxon>Pentapetalae</taxon>
        <taxon>asterids</taxon>
        <taxon>campanulids</taxon>
        <taxon>Asterales</taxon>
        <taxon>Asteraceae</taxon>
        <taxon>Asteroideae</taxon>
        <taxon>Anthemideae</taxon>
        <taxon>Anthemidinae</taxon>
        <taxon>Tanacetum</taxon>
    </lineage>
</organism>
<feature type="region of interest" description="Disordered" evidence="1">
    <location>
        <begin position="1"/>
        <end position="30"/>
    </location>
</feature>
<name>A0A699VLV3_TANCI</name>
<evidence type="ECO:0000313" key="3">
    <source>
        <dbReference type="EMBL" id="GFD36259.1"/>
    </source>
</evidence>
<proteinExistence type="predicted"/>
<dbReference type="EMBL" id="BKCJ011469289">
    <property type="protein sequence ID" value="GFD36259.1"/>
    <property type="molecule type" value="Genomic_DNA"/>
</dbReference>
<accession>A0A699VLV3</accession>
<sequence>GAEEGGQDEGQAGLDPDAQAKDQTGSDADA</sequence>
<protein>
    <submittedName>
        <fullName evidence="2">Uncharacterized protein</fullName>
    </submittedName>
</protein>
<evidence type="ECO:0000313" key="2">
    <source>
        <dbReference type="EMBL" id="GFD36187.1"/>
    </source>
</evidence>
<feature type="compositionally biased region" description="Polar residues" evidence="1">
    <location>
        <begin position="21"/>
        <end position="30"/>
    </location>
</feature>
<gene>
    <name evidence="2" type="ORF">Tci_908156</name>
    <name evidence="3" type="ORF">Tci_908228</name>
</gene>
<feature type="non-terminal residue" evidence="2">
    <location>
        <position position="1"/>
    </location>
</feature>
<dbReference type="EMBL" id="BKCJ011468400">
    <property type="protein sequence ID" value="GFD36187.1"/>
    <property type="molecule type" value="Genomic_DNA"/>
</dbReference>